<evidence type="ECO:0000313" key="3">
    <source>
        <dbReference type="EMBL" id="RUO24874.1"/>
    </source>
</evidence>
<feature type="chain" id="PRO_5047546650" evidence="2">
    <location>
        <begin position="29"/>
        <end position="110"/>
    </location>
</feature>
<evidence type="ECO:0000313" key="4">
    <source>
        <dbReference type="Proteomes" id="UP000287865"/>
    </source>
</evidence>
<dbReference type="EMBL" id="PIPK01000005">
    <property type="protein sequence ID" value="RUO24874.1"/>
    <property type="molecule type" value="Genomic_DNA"/>
</dbReference>
<proteinExistence type="predicted"/>
<feature type="signal peptide" evidence="2">
    <location>
        <begin position="1"/>
        <end position="28"/>
    </location>
</feature>
<organism evidence="3 4">
    <name type="scientific">Aliidiomarina maris</name>
    <dbReference type="NCBI Taxonomy" id="531312"/>
    <lineage>
        <taxon>Bacteria</taxon>
        <taxon>Pseudomonadati</taxon>
        <taxon>Pseudomonadota</taxon>
        <taxon>Gammaproteobacteria</taxon>
        <taxon>Alteromonadales</taxon>
        <taxon>Idiomarinaceae</taxon>
        <taxon>Aliidiomarina</taxon>
    </lineage>
</organism>
<comment type="caution">
    <text evidence="3">The sequence shown here is derived from an EMBL/GenBank/DDBJ whole genome shotgun (WGS) entry which is preliminary data.</text>
</comment>
<keyword evidence="4" id="KW-1185">Reference proteome</keyword>
<evidence type="ECO:0000256" key="1">
    <source>
        <dbReference type="SAM" id="MobiDB-lite"/>
    </source>
</evidence>
<feature type="region of interest" description="Disordered" evidence="1">
    <location>
        <begin position="41"/>
        <end position="74"/>
    </location>
</feature>
<reference evidence="3 4" key="1">
    <citation type="journal article" date="2018" name="Front. Microbiol.">
        <title>Genome-Based Analysis Reveals the Taxonomy and Diversity of the Family Idiomarinaceae.</title>
        <authorList>
            <person name="Liu Y."/>
            <person name="Lai Q."/>
            <person name="Shao Z."/>
        </authorList>
    </citation>
    <scope>NUCLEOTIDE SEQUENCE [LARGE SCALE GENOMIC DNA]</scope>
    <source>
        <strain evidence="3 4">CF12-14</strain>
    </source>
</reference>
<sequence length="110" mass="11973">MMRILFRHRLAVMALLLATFVVIPMADAVLCASEGGDTYSYVETHSDDSKDKDSDFGHGACSHGHSHHTYDHVPPRSAVEVASLPLAHQWPDSDAIASHTPDGLMRPPKA</sequence>
<accession>A0ABY0BSQ4</accession>
<name>A0ABY0BSQ4_9GAMM</name>
<dbReference type="Proteomes" id="UP000287865">
    <property type="component" value="Unassembled WGS sequence"/>
</dbReference>
<protein>
    <submittedName>
        <fullName evidence="3">Uncharacterized protein</fullName>
    </submittedName>
</protein>
<evidence type="ECO:0000256" key="2">
    <source>
        <dbReference type="SAM" id="SignalP"/>
    </source>
</evidence>
<gene>
    <name evidence="3" type="ORF">CWE07_07480</name>
</gene>
<feature type="compositionally biased region" description="Basic and acidic residues" evidence="1">
    <location>
        <begin position="44"/>
        <end position="56"/>
    </location>
</feature>
<keyword evidence="2" id="KW-0732">Signal</keyword>